<dbReference type="Gene3D" id="3.30.900.10">
    <property type="entry name" value="HORMA domain"/>
    <property type="match status" value="1"/>
</dbReference>
<dbReference type="OrthoDB" id="1806at2759"/>
<dbReference type="InterPro" id="IPR036570">
    <property type="entry name" value="HORMA_dom_sf"/>
</dbReference>
<proteinExistence type="inferred from homology"/>
<dbReference type="GeneID" id="64574131"/>
<sequence>MDDFSHDANVPTRSKLAIKGDAKIVSDFFEYSLQSILYQRGVYPAADFKLVRKYGLNMLVSIDEEVLNYISRIMSQIKRWIYSDIISKLVIALVSKETGDVTERWRFDIHITKNDGSDTKSIISSSKSKSTKEIQREIQAIIRQITASVTFLPELSGPHTFNVLVYANPNCKVPTDWDDSDAKNVGGKSVESVKFKTLSTSYHSVSTFVTYKIPE</sequence>
<evidence type="ECO:0000256" key="4">
    <source>
        <dbReference type="ARBA" id="ARBA00022776"/>
    </source>
</evidence>
<evidence type="ECO:0000256" key="1">
    <source>
        <dbReference type="ARBA" id="ARBA00004123"/>
    </source>
</evidence>
<dbReference type="RefSeq" id="XP_041138535.1">
    <property type="nucleotide sequence ID" value="XM_041280744.1"/>
</dbReference>
<evidence type="ECO:0000256" key="6">
    <source>
        <dbReference type="ARBA" id="ARBA00023306"/>
    </source>
</evidence>
<organism evidence="7 8">
    <name type="scientific">Dekkera bruxellensis</name>
    <name type="common">Brettanomyces custersii</name>
    <dbReference type="NCBI Taxonomy" id="5007"/>
    <lineage>
        <taxon>Eukaryota</taxon>
        <taxon>Fungi</taxon>
        <taxon>Dikarya</taxon>
        <taxon>Ascomycota</taxon>
        <taxon>Saccharomycotina</taxon>
        <taxon>Pichiomycetes</taxon>
        <taxon>Pichiales</taxon>
        <taxon>Pichiaceae</taxon>
        <taxon>Brettanomyces</taxon>
    </lineage>
</organism>
<comment type="similarity">
    <text evidence="2">Belongs to the MAD2 family.</text>
</comment>
<keyword evidence="6" id="KW-0131">Cell cycle</keyword>
<dbReference type="GO" id="GO:0005737">
    <property type="term" value="C:cytoplasm"/>
    <property type="evidence" value="ECO:0007669"/>
    <property type="project" value="TreeGrafter"/>
</dbReference>
<evidence type="ECO:0000313" key="8">
    <source>
        <dbReference type="Proteomes" id="UP000663131"/>
    </source>
</evidence>
<dbReference type="GO" id="GO:0007094">
    <property type="term" value="P:mitotic spindle assembly checkpoint signaling"/>
    <property type="evidence" value="ECO:0007669"/>
    <property type="project" value="TreeGrafter"/>
</dbReference>
<dbReference type="KEGG" id="bbrx:BRETT_002207"/>
<reference evidence="7" key="1">
    <citation type="submission" date="2020-10" db="EMBL/GenBank/DDBJ databases">
        <authorList>
            <person name="Palmer J.M."/>
        </authorList>
    </citation>
    <scope>NUCLEOTIDE SEQUENCE</scope>
    <source>
        <strain evidence="7">UCD 2041</strain>
    </source>
</reference>
<dbReference type="Proteomes" id="UP000663131">
    <property type="component" value="Chromosome 9"/>
</dbReference>
<evidence type="ECO:0000256" key="2">
    <source>
        <dbReference type="ARBA" id="ARBA00010348"/>
    </source>
</evidence>
<comment type="subcellular location">
    <subcellularLocation>
        <location evidence="1">Nucleus</location>
    </subcellularLocation>
</comment>
<protein>
    <submittedName>
        <fullName evidence="7">Uncharacterized protein</fullName>
    </submittedName>
</protein>
<dbReference type="AlphaFoldDB" id="A0A8H6EUM7"/>
<dbReference type="InterPro" id="IPR003511">
    <property type="entry name" value="HORMA_dom"/>
</dbReference>
<dbReference type="GO" id="GO:0051301">
    <property type="term" value="P:cell division"/>
    <property type="evidence" value="ECO:0007669"/>
    <property type="project" value="UniProtKB-KW"/>
</dbReference>
<dbReference type="GO" id="GO:0000776">
    <property type="term" value="C:kinetochore"/>
    <property type="evidence" value="ECO:0007669"/>
    <property type="project" value="TreeGrafter"/>
</dbReference>
<name>A0A8H6EUM7_DEKBR</name>
<accession>A0A8H6EUM7</accession>
<gene>
    <name evidence="7" type="ORF">BRETT_002207</name>
</gene>
<keyword evidence="3" id="KW-0132">Cell division</keyword>
<dbReference type="EMBL" id="CP063137">
    <property type="protein sequence ID" value="QOU22042.1"/>
    <property type="molecule type" value="Genomic_DNA"/>
</dbReference>
<evidence type="ECO:0000256" key="3">
    <source>
        <dbReference type="ARBA" id="ARBA00022618"/>
    </source>
</evidence>
<evidence type="ECO:0000256" key="5">
    <source>
        <dbReference type="ARBA" id="ARBA00023242"/>
    </source>
</evidence>
<dbReference type="PANTHER" id="PTHR11842">
    <property type="entry name" value="MITOTIC SPINDLE ASSEMBLY CHECKPOINT PROTEIN MAD2"/>
    <property type="match status" value="1"/>
</dbReference>
<dbReference type="PROSITE" id="PS50815">
    <property type="entry name" value="HORMA"/>
    <property type="match status" value="1"/>
</dbReference>
<keyword evidence="5" id="KW-0539">Nucleus</keyword>
<dbReference type="InterPro" id="IPR045091">
    <property type="entry name" value="Mad2-like"/>
</dbReference>
<dbReference type="SUPFAM" id="SSF56019">
    <property type="entry name" value="The spindle assembly checkpoint protein mad2"/>
    <property type="match status" value="1"/>
</dbReference>
<dbReference type="GO" id="GO:0005654">
    <property type="term" value="C:nucleoplasm"/>
    <property type="evidence" value="ECO:0007669"/>
    <property type="project" value="TreeGrafter"/>
</dbReference>
<keyword evidence="4" id="KW-0498">Mitosis</keyword>
<dbReference type="Pfam" id="PF02301">
    <property type="entry name" value="HORMA"/>
    <property type="match status" value="1"/>
</dbReference>
<dbReference type="PANTHER" id="PTHR11842:SF11">
    <property type="entry name" value="MITOTIC SPINDLE ASSEMBLY CHECKPOINT PROTEIN MAD2A"/>
    <property type="match status" value="1"/>
</dbReference>
<evidence type="ECO:0000313" key="7">
    <source>
        <dbReference type="EMBL" id="QOU22042.1"/>
    </source>
</evidence>
<reference evidence="7" key="2">
    <citation type="journal article" name="BMC Genomics">
        <title>New genome assemblies reveal patterns of domestication and adaptation across Brettanomyces (Dekkera) species.</title>
        <authorList>
            <person name="Roach M.J."/>
            <person name="Borneman A.R."/>
        </authorList>
    </citation>
    <scope>NUCLEOTIDE SEQUENCE</scope>
    <source>
        <strain evidence="7">UCD 2041</strain>
    </source>
</reference>